<evidence type="ECO:0000313" key="2">
    <source>
        <dbReference type="EMBL" id="AKT93963.1"/>
    </source>
</evidence>
<protein>
    <submittedName>
        <fullName evidence="2">Uncharacterized protein</fullName>
    </submittedName>
</protein>
<feature type="transmembrane region" description="Helical" evidence="1">
    <location>
        <begin position="7"/>
        <end position="26"/>
    </location>
</feature>
<feature type="transmembrane region" description="Helical" evidence="1">
    <location>
        <begin position="667"/>
        <end position="688"/>
    </location>
</feature>
<feature type="transmembrane region" description="Helical" evidence="1">
    <location>
        <begin position="221"/>
        <end position="244"/>
    </location>
</feature>
<feature type="transmembrane region" description="Helical" evidence="1">
    <location>
        <begin position="32"/>
        <end position="57"/>
    </location>
</feature>
<organism evidence="2">
    <name type="scientific">Vermamoeba vermiformis</name>
    <name type="common">Amoeba</name>
    <name type="synonym">Hartmannella vermiformis</name>
    <dbReference type="NCBI Taxonomy" id="5778"/>
    <lineage>
        <taxon>Eukaryota</taxon>
        <taxon>Amoebozoa</taxon>
        <taxon>Tubulinea</taxon>
        <taxon>Echinamoebida</taxon>
        <taxon>Vermamoeba</taxon>
    </lineage>
</organism>
<dbReference type="EMBL" id="KT185627">
    <property type="protein sequence ID" value="AKT93963.1"/>
    <property type="molecule type" value="Genomic_DNA"/>
</dbReference>
<feature type="transmembrane region" description="Helical" evidence="1">
    <location>
        <begin position="174"/>
        <end position="201"/>
    </location>
</feature>
<geneLocation type="mitochondrion" evidence="2"/>
<feature type="transmembrane region" description="Helical" evidence="1">
    <location>
        <begin position="302"/>
        <end position="323"/>
    </location>
</feature>
<keyword evidence="1" id="KW-1133">Transmembrane helix</keyword>
<reference evidence="2" key="1">
    <citation type="journal article" date="2015" name="J. Eukaryot. Microbiol.">
        <title>Uncovering Cryptic Diversity in Two Amoebozoan Species Using Complete Mitochondrial Genome Sequences.</title>
        <authorList>
            <person name="Fucikova K."/>
            <person name="Lahr D.J."/>
        </authorList>
    </citation>
    <scope>NUCLEOTIDE SEQUENCE</scope>
    <source>
        <strain evidence="2">BCP-EM3VF21-2</strain>
    </source>
</reference>
<name>A0A0K1HQ45_VERVE</name>
<proteinExistence type="predicted"/>
<gene>
    <name evidence="2" type="primary">orf901</name>
    <name evidence="2" type="ORF">AB846_54</name>
</gene>
<feature type="transmembrane region" description="Helical" evidence="1">
    <location>
        <begin position="408"/>
        <end position="426"/>
    </location>
</feature>
<dbReference type="AlphaFoldDB" id="A0A0K1HQ45"/>
<feature type="transmembrane region" description="Helical" evidence="1">
    <location>
        <begin position="356"/>
        <end position="377"/>
    </location>
</feature>
<feature type="transmembrane region" description="Helical" evidence="1">
    <location>
        <begin position="329"/>
        <end position="349"/>
    </location>
</feature>
<keyword evidence="1" id="KW-0812">Transmembrane</keyword>
<keyword evidence="2" id="KW-0496">Mitochondrion</keyword>
<evidence type="ECO:0000256" key="1">
    <source>
        <dbReference type="SAM" id="Phobius"/>
    </source>
</evidence>
<sequence>MLIFKVLGLIFKIAFSLFLLFFRYFLISVVKLFFFLLLFPFAVFFLVKSFFLLNIFLVRNLLDWTILWLSSLYNYVKVVHVREPVQQLFYHSRVVFIFKEKIFRRYYFYRRAYWLSNSSAKALVKAILTVELNALLIKRLARPLRLLWPKLLKIPSSYTRIGYRFRVARRVIKFFVGLVTLFYPLQLLLKFGIWRFTAYLLDFLRFLRRRGFLKSKRQIRIVLKFIIWLKLIFVWSELPFILLFKPGISKKYPQYEDIQPDTNVIPHEVWLFALSRDCYFDYDDVLNGYYLFHSVRRLSKSFFNLIIFFFVVTYFVIINFLYILQLFYLLLYIPFKFIYIYHLITASVLALKLIAVFIYLIPILMILLPVLVLYMIYKFVSVKIKFFYSQKNLIFNYFFSFDFYKEQFIARFNAVLFYVLFRFRSLNYSIFSNIKRLTTLNSLFKLDSLFKSSLNKLFNVDPNYANLLYYNTSFVFKRVRPYLLRFNNAQFISYFLKTPYTSRITPDQFKAFLKISLHSRYPIDYFEKLFDLEYSKVELEYELPYYWSFVRQAHSLNQGLLHPKFHVYGFLNFLKFYWNYFSFLNTNASFDISSLYAHDFIQLFNSSASRILSLLVNDFVELIKVKKFYLYVSSHTPYSNPFPYIKLNTLTTSTQWYTIHIKYYNKLLYFFWDYFDTAMVKFIFYYYFSISAPIAVKIRSFMNDYAEKARHSLGWLVFAFYEKIMNKIFLSVNKFEDYYDVNFDKSADRYDFYLSHFKNFFGVKIQTNFLKNGASRHPKSLSENLKSSIRFSDYANKLAAQRKKDYMETMSDFFVGSFSFFGHFYEFVRDNIFEFMTVWFSVWHDYVDTSVSNWAHLKKAGMFLIYFFKTIFLIWFCLILVILFSFFFFLKEFIIKIIKMIIK</sequence>
<accession>A0A0K1HQ45</accession>
<feature type="transmembrane region" description="Helical" evidence="1">
    <location>
        <begin position="863"/>
        <end position="890"/>
    </location>
</feature>
<keyword evidence="1" id="KW-0472">Membrane</keyword>